<dbReference type="Proteomes" id="UP000831782">
    <property type="component" value="Chromosome"/>
</dbReference>
<organism evidence="1 2">
    <name type="scientific">Gracilibacillus caseinilyticus</name>
    <dbReference type="NCBI Taxonomy" id="2932256"/>
    <lineage>
        <taxon>Bacteria</taxon>
        <taxon>Bacillati</taxon>
        <taxon>Bacillota</taxon>
        <taxon>Bacilli</taxon>
        <taxon>Bacillales</taxon>
        <taxon>Bacillaceae</taxon>
        <taxon>Gracilibacillus</taxon>
    </lineage>
</organism>
<name>A0ABY4EZC5_9BACI</name>
<dbReference type="Pfam" id="PF19402">
    <property type="entry name" value="RamS"/>
    <property type="match status" value="1"/>
</dbReference>
<evidence type="ECO:0000313" key="2">
    <source>
        <dbReference type="Proteomes" id="UP000831782"/>
    </source>
</evidence>
<protein>
    <submittedName>
        <fullName evidence="1">Class III lanthipeptide</fullName>
    </submittedName>
</protein>
<dbReference type="InterPro" id="IPR045825">
    <property type="entry name" value="RamS"/>
</dbReference>
<evidence type="ECO:0000313" key="1">
    <source>
        <dbReference type="EMBL" id="UOQ49762.1"/>
    </source>
</evidence>
<dbReference type="NCBIfam" id="NF038159">
    <property type="entry name" value="lanthi_III_b"/>
    <property type="match status" value="1"/>
</dbReference>
<sequence>MSQKEDMHNVLNLQKMKNTQRNALTSNLSVICKEESTISLFACLPDDWN</sequence>
<gene>
    <name evidence="1" type="ORF">MUN88_06695</name>
</gene>
<keyword evidence="2" id="KW-1185">Reference proteome</keyword>
<proteinExistence type="predicted"/>
<dbReference type="EMBL" id="CP095072">
    <property type="protein sequence ID" value="UOQ49762.1"/>
    <property type="molecule type" value="Genomic_DNA"/>
</dbReference>
<accession>A0ABY4EZC5</accession>
<reference evidence="1 2" key="1">
    <citation type="submission" date="2022-04" db="EMBL/GenBank/DDBJ databases">
        <title>Gracilibacillus sp. isolated from saltern.</title>
        <authorList>
            <person name="Won M."/>
            <person name="Lee C.-M."/>
            <person name="Woen H.-Y."/>
            <person name="Kwon S.-W."/>
        </authorList>
    </citation>
    <scope>NUCLEOTIDE SEQUENCE [LARGE SCALE GENOMIC DNA]</scope>
    <source>
        <strain evidence="1 2">SSWR10-1</strain>
    </source>
</reference>
<dbReference type="RefSeq" id="WP_244722510.1">
    <property type="nucleotide sequence ID" value="NZ_CP095072.1"/>
</dbReference>